<keyword evidence="3" id="KW-1185">Reference proteome</keyword>
<accession>A0ABV2ZVI6</accession>
<protein>
    <submittedName>
        <fullName evidence="2">Uncharacterized protein</fullName>
    </submittedName>
</protein>
<feature type="compositionally biased region" description="Polar residues" evidence="1">
    <location>
        <begin position="74"/>
        <end position="87"/>
    </location>
</feature>
<dbReference type="EMBL" id="JBEZVE010000025">
    <property type="protein sequence ID" value="MEU3786075.1"/>
    <property type="molecule type" value="Genomic_DNA"/>
</dbReference>
<dbReference type="RefSeq" id="WP_361707944.1">
    <property type="nucleotide sequence ID" value="NZ_JBEZVE010000025.1"/>
</dbReference>
<evidence type="ECO:0000313" key="2">
    <source>
        <dbReference type="EMBL" id="MEU3786075.1"/>
    </source>
</evidence>
<comment type="caution">
    <text evidence="2">The sequence shown here is derived from an EMBL/GenBank/DDBJ whole genome shotgun (WGS) entry which is preliminary data.</text>
</comment>
<gene>
    <name evidence="2" type="ORF">AB0E89_36990</name>
</gene>
<proteinExistence type="predicted"/>
<name>A0ABV2ZVI6_9ACTN</name>
<evidence type="ECO:0000313" key="3">
    <source>
        <dbReference type="Proteomes" id="UP001550739"/>
    </source>
</evidence>
<organism evidence="2 3">
    <name type="scientific">Streptomyces sp. 900129855</name>
    <dbReference type="NCBI Taxonomy" id="3155129"/>
    <lineage>
        <taxon>Bacteria</taxon>
        <taxon>Bacillati</taxon>
        <taxon>Actinomycetota</taxon>
        <taxon>Actinomycetes</taxon>
        <taxon>Kitasatosporales</taxon>
        <taxon>Streptomycetaceae</taxon>
        <taxon>Streptomyces</taxon>
    </lineage>
</organism>
<dbReference type="Proteomes" id="UP001550739">
    <property type="component" value="Unassembled WGS sequence"/>
</dbReference>
<sequence>MIEFPAERIITTVQVMQVMQVTLGALVTVAQRSPMKTVCAVGGIHVAVLRGAPPVAWLLVAYYGFASREPASAQARSSPMTNRSAGSRQLIVEPDDGYSGPRATTP</sequence>
<evidence type="ECO:0000256" key="1">
    <source>
        <dbReference type="SAM" id="MobiDB-lite"/>
    </source>
</evidence>
<reference evidence="2 3" key="1">
    <citation type="submission" date="2024-06" db="EMBL/GenBank/DDBJ databases">
        <title>The Natural Products Discovery Center: Release of the First 8490 Sequenced Strains for Exploring Actinobacteria Biosynthetic Diversity.</title>
        <authorList>
            <person name="Kalkreuter E."/>
            <person name="Kautsar S.A."/>
            <person name="Yang D."/>
            <person name="Bader C.D."/>
            <person name="Teijaro C.N."/>
            <person name="Fluegel L."/>
            <person name="Davis C.M."/>
            <person name="Simpson J.R."/>
            <person name="Lauterbach L."/>
            <person name="Steele A.D."/>
            <person name="Gui C."/>
            <person name="Meng S."/>
            <person name="Li G."/>
            <person name="Viehrig K."/>
            <person name="Ye F."/>
            <person name="Su P."/>
            <person name="Kiefer A.F."/>
            <person name="Nichols A."/>
            <person name="Cepeda A.J."/>
            <person name="Yan W."/>
            <person name="Fan B."/>
            <person name="Jiang Y."/>
            <person name="Adhikari A."/>
            <person name="Zheng C.-J."/>
            <person name="Schuster L."/>
            <person name="Cowan T.M."/>
            <person name="Smanski M.J."/>
            <person name="Chevrette M.G."/>
            <person name="De Carvalho L.P.S."/>
            <person name="Shen B."/>
        </authorList>
    </citation>
    <scope>NUCLEOTIDE SEQUENCE [LARGE SCALE GENOMIC DNA]</scope>
    <source>
        <strain evidence="2 3">NPDC033843</strain>
    </source>
</reference>
<feature type="region of interest" description="Disordered" evidence="1">
    <location>
        <begin position="69"/>
        <end position="106"/>
    </location>
</feature>